<accession>A0A928Z7F1</accession>
<sequence>MKVWQVDFYRRPLRDETNQPLWEFVACDRAEGSIQIAWCPQSNANDRWLAQQLQRSSDRLPDRLEFFRPECESLIAAAGRRLGISVEATRRTPLLKQVLQQRAREYPQMPHYSGEDYQPISVYRPAPVPVPEQLIGERWQFASLNAGDIEGFGDRPIPVRSMPQSLLPFNLGLASTLPIPGVAIVGGRKSRQLVRWLQDIRPVSIHYISGEPDGIILEAGLVDRWVLATFADREVAAAAQTYQQRLGSSQGLHFLLVRPDDSGMTYSGFWLLQPA</sequence>
<dbReference type="EMBL" id="JADEXN010000006">
    <property type="protein sequence ID" value="MBE9039339.1"/>
    <property type="molecule type" value="Genomic_DNA"/>
</dbReference>
<reference evidence="3" key="1">
    <citation type="submission" date="2020-10" db="EMBL/GenBank/DDBJ databases">
        <authorList>
            <person name="Castelo-Branco R."/>
            <person name="Eusebio N."/>
            <person name="Adriana R."/>
            <person name="Vieira A."/>
            <person name="Brugerolle De Fraissinette N."/>
            <person name="Rezende De Castro R."/>
            <person name="Schneider M.P."/>
            <person name="Vasconcelos V."/>
            <person name="Leao P.N."/>
        </authorList>
    </citation>
    <scope>NUCLEOTIDE SEQUENCE</scope>
    <source>
        <strain evidence="3">LEGE 11467</strain>
    </source>
</reference>
<organism evidence="3 4">
    <name type="scientific">Zarconia navalis LEGE 11467</name>
    <dbReference type="NCBI Taxonomy" id="1828826"/>
    <lineage>
        <taxon>Bacteria</taxon>
        <taxon>Bacillati</taxon>
        <taxon>Cyanobacteriota</taxon>
        <taxon>Cyanophyceae</taxon>
        <taxon>Oscillatoriophycideae</taxon>
        <taxon>Oscillatoriales</taxon>
        <taxon>Oscillatoriales incertae sedis</taxon>
        <taxon>Zarconia</taxon>
        <taxon>Zarconia navalis</taxon>
    </lineage>
</organism>
<dbReference type="Pfam" id="PF06485">
    <property type="entry name" value="Tab2-like_N"/>
    <property type="match status" value="1"/>
</dbReference>
<dbReference type="InterPro" id="IPR046761">
    <property type="entry name" value="Tab2-like_C"/>
</dbReference>
<protein>
    <submittedName>
        <fullName evidence="3">Tab2/Atab2 family RNA-binding protein</fullName>
    </submittedName>
</protein>
<evidence type="ECO:0000259" key="1">
    <source>
        <dbReference type="Pfam" id="PF06485"/>
    </source>
</evidence>
<dbReference type="InterPro" id="IPR009472">
    <property type="entry name" value="Tab2-like"/>
</dbReference>
<feature type="domain" description="RNA-binding protein Tab2/Atab2 C-terminal" evidence="2">
    <location>
        <begin position="118"/>
        <end position="273"/>
    </location>
</feature>
<feature type="domain" description="RNA-binding protein Tab2-like N-terminal" evidence="1">
    <location>
        <begin position="3"/>
        <end position="102"/>
    </location>
</feature>
<dbReference type="Proteomes" id="UP000621799">
    <property type="component" value="Unassembled WGS sequence"/>
</dbReference>
<comment type="caution">
    <text evidence="3">The sequence shown here is derived from an EMBL/GenBank/DDBJ whole genome shotgun (WGS) entry which is preliminary data.</text>
</comment>
<dbReference type="AlphaFoldDB" id="A0A928Z7F1"/>
<dbReference type="PANTHER" id="PTHR34556">
    <property type="match status" value="1"/>
</dbReference>
<evidence type="ECO:0000259" key="2">
    <source>
        <dbReference type="Pfam" id="PF20429"/>
    </source>
</evidence>
<dbReference type="GO" id="GO:0003723">
    <property type="term" value="F:RNA binding"/>
    <property type="evidence" value="ECO:0007669"/>
    <property type="project" value="InterPro"/>
</dbReference>
<dbReference type="InterPro" id="IPR046760">
    <property type="entry name" value="Tab2-like_N"/>
</dbReference>
<dbReference type="PANTHER" id="PTHR34556:SF2">
    <property type="entry name" value="PROTEIN TAB2 HOMOLOG, CHLOROPLASTIC"/>
    <property type="match status" value="1"/>
</dbReference>
<dbReference type="RefSeq" id="WP_264319601.1">
    <property type="nucleotide sequence ID" value="NZ_JADEXN010000006.1"/>
</dbReference>
<dbReference type="Pfam" id="PF20429">
    <property type="entry name" value="Tab2-like_C"/>
    <property type="match status" value="1"/>
</dbReference>
<name>A0A928Z7F1_9CYAN</name>
<gene>
    <name evidence="3" type="ORF">IQ235_00830</name>
</gene>
<keyword evidence="4" id="KW-1185">Reference proteome</keyword>
<evidence type="ECO:0000313" key="3">
    <source>
        <dbReference type="EMBL" id="MBE9039339.1"/>
    </source>
</evidence>
<proteinExistence type="predicted"/>
<evidence type="ECO:0000313" key="4">
    <source>
        <dbReference type="Proteomes" id="UP000621799"/>
    </source>
</evidence>